<dbReference type="EMBL" id="JABDTM020028184">
    <property type="protein sequence ID" value="KAH0809364.1"/>
    <property type="molecule type" value="Genomic_DNA"/>
</dbReference>
<dbReference type="Gene3D" id="3.80.10.10">
    <property type="entry name" value="Ribonuclease Inhibitor"/>
    <property type="match status" value="1"/>
</dbReference>
<evidence type="ECO:0008006" key="9">
    <source>
        <dbReference type="Google" id="ProtNLM"/>
    </source>
</evidence>
<evidence type="ECO:0000259" key="6">
    <source>
        <dbReference type="PROSITE" id="PS50916"/>
    </source>
</evidence>
<feature type="region of interest" description="Disordered" evidence="4">
    <location>
        <begin position="450"/>
        <end position="469"/>
    </location>
</feature>
<dbReference type="GO" id="GO:0031267">
    <property type="term" value="F:small GTPase binding"/>
    <property type="evidence" value="ECO:0007669"/>
    <property type="project" value="InterPro"/>
</dbReference>
<dbReference type="PANTHER" id="PTHR14167">
    <property type="entry name" value="SH3 DOMAIN-CONTAINING"/>
    <property type="match status" value="1"/>
</dbReference>
<evidence type="ECO:0000259" key="5">
    <source>
        <dbReference type="PROSITE" id="PS50002"/>
    </source>
</evidence>
<dbReference type="PROSITE" id="PS50916">
    <property type="entry name" value="RABBD"/>
    <property type="match status" value="1"/>
</dbReference>
<evidence type="ECO:0000256" key="4">
    <source>
        <dbReference type="SAM" id="MobiDB-lite"/>
    </source>
</evidence>
<dbReference type="CDD" id="cd11874">
    <property type="entry name" value="SH3_CD2AP-like_2"/>
    <property type="match status" value="1"/>
</dbReference>
<dbReference type="GO" id="GO:0006886">
    <property type="term" value="P:intracellular protein transport"/>
    <property type="evidence" value="ECO:0007669"/>
    <property type="project" value="InterPro"/>
</dbReference>
<dbReference type="InterPro" id="IPR050384">
    <property type="entry name" value="Endophilin_SH3RF"/>
</dbReference>
<feature type="domain" description="SH3" evidence="5">
    <location>
        <begin position="230"/>
        <end position="289"/>
    </location>
</feature>
<feature type="compositionally biased region" description="Low complexity" evidence="4">
    <location>
        <begin position="507"/>
        <end position="525"/>
    </location>
</feature>
<evidence type="ECO:0000256" key="2">
    <source>
        <dbReference type="PROSITE-ProRule" id="PRU00192"/>
    </source>
</evidence>
<evidence type="ECO:0000313" key="7">
    <source>
        <dbReference type="EMBL" id="KAH0809364.1"/>
    </source>
</evidence>
<dbReference type="InterPro" id="IPR001452">
    <property type="entry name" value="SH3_domain"/>
</dbReference>
<evidence type="ECO:0000256" key="3">
    <source>
        <dbReference type="SAM" id="Coils"/>
    </source>
</evidence>
<dbReference type="SUPFAM" id="SSF52058">
    <property type="entry name" value="L domain-like"/>
    <property type="match status" value="1"/>
</dbReference>
<dbReference type="PANTHER" id="PTHR14167:SF6">
    <property type="entry name" value="SH3 DOMAIN-CONTAINING KINASE-BINDING PROTEIN 1"/>
    <property type="match status" value="1"/>
</dbReference>
<dbReference type="AlphaFoldDB" id="A0A8J6L2N7"/>
<dbReference type="PROSITE" id="PS50002">
    <property type="entry name" value="SH3"/>
    <property type="match status" value="3"/>
</dbReference>
<dbReference type="InterPro" id="IPR010911">
    <property type="entry name" value="Rab_BD"/>
</dbReference>
<dbReference type="CDD" id="cd11875">
    <property type="entry name" value="SH3_CD2AP-like_3"/>
    <property type="match status" value="1"/>
</dbReference>
<dbReference type="Pfam" id="PF14604">
    <property type="entry name" value="SH3_9"/>
    <property type="match status" value="1"/>
</dbReference>
<dbReference type="Pfam" id="PF07653">
    <property type="entry name" value="SH3_2"/>
    <property type="match status" value="1"/>
</dbReference>
<dbReference type="Proteomes" id="UP000719412">
    <property type="component" value="Unassembled WGS sequence"/>
</dbReference>
<dbReference type="SMART" id="SM00326">
    <property type="entry name" value="SH3"/>
    <property type="match status" value="3"/>
</dbReference>
<comment type="caution">
    <text evidence="7">The sequence shown here is derived from an EMBL/GenBank/DDBJ whole genome shotgun (WGS) entry which is preliminary data.</text>
</comment>
<evidence type="ECO:0000313" key="8">
    <source>
        <dbReference type="Proteomes" id="UP000719412"/>
    </source>
</evidence>
<dbReference type="Gene3D" id="2.30.30.40">
    <property type="entry name" value="SH3 Domains"/>
    <property type="match status" value="3"/>
</dbReference>
<feature type="compositionally biased region" description="Basic and acidic residues" evidence="4">
    <location>
        <begin position="455"/>
        <end position="465"/>
    </location>
</feature>
<dbReference type="GO" id="GO:0016192">
    <property type="term" value="P:vesicle-mediated transport"/>
    <property type="evidence" value="ECO:0007669"/>
    <property type="project" value="UniProtKB-ARBA"/>
</dbReference>
<proteinExistence type="predicted"/>
<feature type="domain" description="SH3" evidence="5">
    <location>
        <begin position="389"/>
        <end position="450"/>
    </location>
</feature>
<organism evidence="7 8">
    <name type="scientific">Tenebrio molitor</name>
    <name type="common">Yellow mealworm beetle</name>
    <dbReference type="NCBI Taxonomy" id="7067"/>
    <lineage>
        <taxon>Eukaryota</taxon>
        <taxon>Metazoa</taxon>
        <taxon>Ecdysozoa</taxon>
        <taxon>Arthropoda</taxon>
        <taxon>Hexapoda</taxon>
        <taxon>Insecta</taxon>
        <taxon>Pterygota</taxon>
        <taxon>Neoptera</taxon>
        <taxon>Endopterygota</taxon>
        <taxon>Coleoptera</taxon>
        <taxon>Polyphaga</taxon>
        <taxon>Cucujiformia</taxon>
        <taxon>Tenebrionidae</taxon>
        <taxon>Tenebrio</taxon>
    </lineage>
</organism>
<dbReference type="CDD" id="cd11873">
    <property type="entry name" value="SH3_CD2AP-like_1"/>
    <property type="match status" value="1"/>
</dbReference>
<reference evidence="7" key="2">
    <citation type="submission" date="2021-08" db="EMBL/GenBank/DDBJ databases">
        <authorList>
            <person name="Eriksson T."/>
        </authorList>
    </citation>
    <scope>NUCLEOTIDE SEQUENCE</scope>
    <source>
        <strain evidence="7">Stoneville</strain>
        <tissue evidence="7">Whole head</tissue>
    </source>
</reference>
<dbReference type="FunFam" id="2.30.30.40:FF:000072">
    <property type="entry name" value="Unconventional Myosin IB"/>
    <property type="match status" value="1"/>
</dbReference>
<feature type="region of interest" description="Disordered" evidence="4">
    <location>
        <begin position="745"/>
        <end position="777"/>
    </location>
</feature>
<protein>
    <recommendedName>
        <fullName evidence="9">SH3 domain-containing protein</fullName>
    </recommendedName>
</protein>
<dbReference type="Pfam" id="PF00018">
    <property type="entry name" value="SH3_1"/>
    <property type="match status" value="1"/>
</dbReference>
<feature type="coiled-coil region" evidence="3">
    <location>
        <begin position="787"/>
        <end position="814"/>
    </location>
</feature>
<dbReference type="InterPro" id="IPR032675">
    <property type="entry name" value="LRR_dom_sf"/>
</dbReference>
<feature type="region of interest" description="Disordered" evidence="4">
    <location>
        <begin position="477"/>
        <end position="698"/>
    </location>
</feature>
<dbReference type="GO" id="GO:0016477">
    <property type="term" value="P:cell migration"/>
    <property type="evidence" value="ECO:0007669"/>
    <property type="project" value="TreeGrafter"/>
</dbReference>
<dbReference type="SUPFAM" id="SSF50044">
    <property type="entry name" value="SH3-domain"/>
    <property type="match status" value="3"/>
</dbReference>
<keyword evidence="8" id="KW-1185">Reference proteome</keyword>
<feature type="domain" description="SH3" evidence="5">
    <location>
        <begin position="302"/>
        <end position="361"/>
    </location>
</feature>
<dbReference type="InterPro" id="IPR036028">
    <property type="entry name" value="SH3-like_dom_sf"/>
</dbReference>
<keyword evidence="3" id="KW-0175">Coiled coil</keyword>
<feature type="compositionally biased region" description="Basic and acidic residues" evidence="4">
    <location>
        <begin position="664"/>
        <end position="695"/>
    </location>
</feature>
<dbReference type="GO" id="GO:0007015">
    <property type="term" value="P:actin filament organization"/>
    <property type="evidence" value="ECO:0007669"/>
    <property type="project" value="TreeGrafter"/>
</dbReference>
<name>A0A8J6L2N7_TENMO</name>
<dbReference type="PRINTS" id="PR00452">
    <property type="entry name" value="SH3DOMAIN"/>
</dbReference>
<accession>A0A8J6L2N7</accession>
<sequence>MNIFLQSDDECEKKKATQKPVRRYFSCNIVVETRAKTRFNFSQISYTKQMNDLERSKYEKRRLILFQLCYSGQKCQRIPEALVKLYGAKVQSLDLSYNELVTLRGLEGFPLLTELIVDIESLIVKIRHNLPSLTYLSLLGNKACPNQLSNIDNDDEDYQRYRYYVLHHLPALKFLDSNKVREWEKGEARRRGQFMKVVRPNLSNIDENSRNNTISNPFTPLPKSIRSPDDFRVEVLVEHDYVAKEPSELTITKGDIIKDVIKKQGGWWEGTLNDKKGLFPDNFVKVIDKDPVVVFRNRKDAARIRQCRVVFSYKQDHEDELNLNVGDIIDILGEEEEGWWRGILHGKQGVFPSNFVEEIVPVPTKLTSSKENLTNSAGGNNVPPLFAKPTKILCEVKFPYKAQNEDELTLKEGDLVTLLSKDGQDPGWWKGELNGVVGVFPDNFVTVLPSPLDEGSVRDDKRAKSLADPLSIKPSTISAQRKSLETVNNEKVEAETSIKTTPPLPGKKPNVPVKKSPSNSGSSGSLFHGLKKRFVDVIDGGGGSKMSPPKIEPGESSTNDNAFDDVHRRPLLQDVRASRPKAPGRRPPSIIGKDPEPGLMNGSTDHNAMEMPTESLLFGQNAPTENDPAENKPKLPEWVKHPAPWLEEMKLNQAKRSSSVPGPEKLKLTPTDKNEADETKSKSIKKEPSPVDKSKSIINLSSRMKTPPNEFAVIRNKPNVPTPSRPQTIQTLSNLTDVYSQQKQSTQIHTKVSPITNKTPSPMQKTEANVDSHASGDCLEETPQKNYFELRQRIAKLEELVEKQQRSHEAAIDELRACSHALVAAATKEATHLSDREREIILGVLGRDEQLRRDQQLRIM</sequence>
<evidence type="ECO:0000256" key="1">
    <source>
        <dbReference type="ARBA" id="ARBA00022443"/>
    </source>
</evidence>
<feature type="domain" description="RabBD" evidence="6">
    <location>
        <begin position="827"/>
        <end position="860"/>
    </location>
</feature>
<feature type="compositionally biased region" description="Polar residues" evidence="4">
    <location>
        <begin position="745"/>
        <end position="769"/>
    </location>
</feature>
<feature type="compositionally biased region" description="Basic and acidic residues" evidence="4">
    <location>
        <begin position="482"/>
        <end position="496"/>
    </location>
</feature>
<keyword evidence="1 2" id="KW-0728">SH3 domain</keyword>
<gene>
    <name evidence="7" type="ORF">GEV33_013426</name>
</gene>
<feature type="compositionally biased region" description="Basic and acidic residues" evidence="4">
    <location>
        <begin position="629"/>
        <end position="640"/>
    </location>
</feature>
<reference evidence="7" key="1">
    <citation type="journal article" date="2020" name="J Insects Food Feed">
        <title>The yellow mealworm (Tenebrio molitor) genome: a resource for the emerging insects as food and feed industry.</title>
        <authorList>
            <person name="Eriksson T."/>
            <person name="Andere A."/>
            <person name="Kelstrup H."/>
            <person name="Emery V."/>
            <person name="Picard C."/>
        </authorList>
    </citation>
    <scope>NUCLEOTIDE SEQUENCE</scope>
    <source>
        <strain evidence="7">Stoneville</strain>
        <tissue evidence="7">Whole head</tissue>
    </source>
</reference>